<evidence type="ECO:0000313" key="4">
    <source>
        <dbReference type="Proteomes" id="UP000662857"/>
    </source>
</evidence>
<keyword evidence="1" id="KW-0472">Membrane</keyword>
<organism evidence="3 4">
    <name type="scientific">Natronosporangium hydrolyticum</name>
    <dbReference type="NCBI Taxonomy" id="2811111"/>
    <lineage>
        <taxon>Bacteria</taxon>
        <taxon>Bacillati</taxon>
        <taxon>Actinomycetota</taxon>
        <taxon>Actinomycetes</taxon>
        <taxon>Micromonosporales</taxon>
        <taxon>Micromonosporaceae</taxon>
        <taxon>Natronosporangium</taxon>
    </lineage>
</organism>
<sequence>MSTRDRGGGGIEMAIILPLLLFCVFAVAHLGMYYLAQQAALSVAQVAVEGERGWLAEPGAGQQRAENFLAQLPEVLTGTQISVTNDGEQVTATVTADTVTVIPWLNHTVSQTASAPVERLT</sequence>
<protein>
    <submittedName>
        <fullName evidence="3">Pilus assembly protein</fullName>
    </submittedName>
</protein>
<keyword evidence="1" id="KW-0812">Transmembrane</keyword>
<proteinExistence type="predicted"/>
<accession>A0A895YB06</accession>
<feature type="domain" description="TadE-like" evidence="2">
    <location>
        <begin position="11"/>
        <end position="47"/>
    </location>
</feature>
<dbReference type="KEGG" id="nhy:JQS43_00580"/>
<gene>
    <name evidence="3" type="ORF">JQS43_00580</name>
</gene>
<dbReference type="EMBL" id="CP070499">
    <property type="protein sequence ID" value="QSB14927.1"/>
    <property type="molecule type" value="Genomic_DNA"/>
</dbReference>
<dbReference type="AlphaFoldDB" id="A0A895YB06"/>
<dbReference type="InterPro" id="IPR012495">
    <property type="entry name" value="TadE-like_dom"/>
</dbReference>
<dbReference type="RefSeq" id="WP_239677090.1">
    <property type="nucleotide sequence ID" value="NZ_CP070499.1"/>
</dbReference>
<evidence type="ECO:0000313" key="3">
    <source>
        <dbReference type="EMBL" id="QSB14927.1"/>
    </source>
</evidence>
<dbReference type="Proteomes" id="UP000662857">
    <property type="component" value="Chromosome"/>
</dbReference>
<evidence type="ECO:0000259" key="2">
    <source>
        <dbReference type="Pfam" id="PF07811"/>
    </source>
</evidence>
<dbReference type="Pfam" id="PF07811">
    <property type="entry name" value="TadE"/>
    <property type="match status" value="1"/>
</dbReference>
<keyword evidence="1" id="KW-1133">Transmembrane helix</keyword>
<keyword evidence="4" id="KW-1185">Reference proteome</keyword>
<reference evidence="3" key="1">
    <citation type="submission" date="2021-02" db="EMBL/GenBank/DDBJ databases">
        <title>Natrosporangium hydrolyticum gen. nov., sp. nov, a haloalkaliphilic actinobacterium from a soda solonchak soil.</title>
        <authorList>
            <person name="Sorokin D.Y."/>
            <person name="Khijniak T.V."/>
            <person name="Zakharycheva A.P."/>
            <person name="Boueva O.V."/>
            <person name="Ariskina E.V."/>
            <person name="Hahnke R.L."/>
            <person name="Bunk B."/>
            <person name="Sproer C."/>
            <person name="Schumann P."/>
            <person name="Evtushenko L.I."/>
            <person name="Kublanov I.V."/>
        </authorList>
    </citation>
    <scope>NUCLEOTIDE SEQUENCE</scope>
    <source>
        <strain evidence="3">DSM 106523</strain>
    </source>
</reference>
<evidence type="ECO:0000256" key="1">
    <source>
        <dbReference type="SAM" id="Phobius"/>
    </source>
</evidence>
<name>A0A895YB06_9ACTN</name>
<feature type="transmembrane region" description="Helical" evidence="1">
    <location>
        <begin position="12"/>
        <end position="36"/>
    </location>
</feature>